<dbReference type="NCBIfam" id="TIGR02552">
    <property type="entry name" value="LcrH_SycD"/>
    <property type="match status" value="1"/>
</dbReference>
<dbReference type="EMBL" id="BLXO01000001">
    <property type="protein sequence ID" value="GFN45070.1"/>
    <property type="molecule type" value="Genomic_DNA"/>
</dbReference>
<dbReference type="RefSeq" id="WP_176487014.1">
    <property type="nucleotide sequence ID" value="NZ_BLXO01000001.1"/>
</dbReference>
<dbReference type="SUPFAM" id="SSF48452">
    <property type="entry name" value="TPR-like"/>
    <property type="match status" value="1"/>
</dbReference>
<gene>
    <name evidence="1" type="primary">sscA</name>
    <name evidence="1" type="ORF">RINTU1_00520</name>
</gene>
<dbReference type="PIRSF" id="PIRSF003165">
    <property type="entry name" value="Chaperone_SicA"/>
    <property type="match status" value="1"/>
</dbReference>
<evidence type="ECO:0000313" key="1">
    <source>
        <dbReference type="EMBL" id="GFN45070.1"/>
    </source>
</evidence>
<organism evidence="1 2">
    <name type="scientific">Candidatus Regiella insecticola</name>
    <dbReference type="NCBI Taxonomy" id="138073"/>
    <lineage>
        <taxon>Bacteria</taxon>
        <taxon>Pseudomonadati</taxon>
        <taxon>Pseudomonadota</taxon>
        <taxon>Gammaproteobacteria</taxon>
        <taxon>Enterobacterales</taxon>
        <taxon>Enterobacteriaceae</taxon>
        <taxon>aphid secondary symbionts</taxon>
        <taxon>Candidatus Regiella</taxon>
    </lineage>
</organism>
<reference evidence="1 2" key="1">
    <citation type="submission" date="2020-06" db="EMBL/GenBank/DDBJ databases">
        <title>The genome sequence of Candidatus Regiella insecticola strain Tut.</title>
        <authorList>
            <person name="Nikoh N."/>
            <person name="Tsuchida T."/>
            <person name="Koga R."/>
            <person name="Oshima K."/>
            <person name="Hattori M."/>
            <person name="Fukatsu T."/>
        </authorList>
    </citation>
    <scope>NUCLEOTIDE SEQUENCE [LARGE SCALE GENOMIC DNA]</scope>
    <source>
        <strain evidence="1 2">Tut</strain>
    </source>
</reference>
<name>A0A6L2ZL56_9ENTR</name>
<dbReference type="Gene3D" id="1.25.40.10">
    <property type="entry name" value="Tetratricopeptide repeat domain"/>
    <property type="match status" value="1"/>
</dbReference>
<proteinExistence type="predicted"/>
<protein>
    <submittedName>
        <fullName evidence="1">Type III secretion system chaperone SycD family</fullName>
    </submittedName>
</protein>
<accession>A0A6L2ZL56</accession>
<evidence type="ECO:0000313" key="2">
    <source>
        <dbReference type="Proteomes" id="UP000504714"/>
    </source>
</evidence>
<dbReference type="InterPro" id="IPR011990">
    <property type="entry name" value="TPR-like_helical_dom_sf"/>
</dbReference>
<dbReference type="InterPro" id="IPR005415">
    <property type="entry name" value="T3SS_Ca_resp_chp_LcrH/SycD"/>
</dbReference>
<dbReference type="PRINTS" id="PR01595">
    <property type="entry name" value="SYCDCHAPRONE"/>
</dbReference>
<dbReference type="InterPro" id="IPR016379">
    <property type="entry name" value="T3SS_Ca_resp_chp_LcrH/SycD_sub"/>
</dbReference>
<dbReference type="Proteomes" id="UP000504714">
    <property type="component" value="Unassembled WGS sequence"/>
</dbReference>
<dbReference type="AlphaFoldDB" id="A0A6L2ZL56"/>
<sequence length="147" mass="16852">MSAQLNDVLVNFMRHGGSLHMLAKMDPKDLALLYAYSLQLYEGREYESAKSLLNLLIRLDHWNFSYWQTLGQCYQQVAEYHQAIYCFSRAGQICVDNPLPACCAGECYSACGNQSYAKKTFLAALNWCHVHPEMTDIRERAERGLMN</sequence>
<comment type="caution">
    <text evidence="1">The sequence shown here is derived from an EMBL/GenBank/DDBJ whole genome shotgun (WGS) entry which is preliminary data.</text>
</comment>